<evidence type="ECO:0000259" key="2">
    <source>
        <dbReference type="SMART" id="SM00470"/>
    </source>
</evidence>
<dbReference type="PANTHER" id="PTHR33375">
    <property type="entry name" value="CHROMOSOME-PARTITIONING PROTEIN PARB-RELATED"/>
    <property type="match status" value="1"/>
</dbReference>
<evidence type="ECO:0000313" key="4">
    <source>
        <dbReference type="Proteomes" id="UP000290106"/>
    </source>
</evidence>
<dbReference type="OrthoDB" id="9773571at2"/>
<organism evidence="3 4">
    <name type="scientific">Blautia faecicola</name>
    <dbReference type="NCBI Taxonomy" id="2509240"/>
    <lineage>
        <taxon>Bacteria</taxon>
        <taxon>Bacillati</taxon>
        <taxon>Bacillota</taxon>
        <taxon>Clostridia</taxon>
        <taxon>Lachnospirales</taxon>
        <taxon>Lachnospiraceae</taxon>
        <taxon>Blautia</taxon>
    </lineage>
</organism>
<dbReference type="InterPro" id="IPR050336">
    <property type="entry name" value="Chromosome_partition/occlusion"/>
</dbReference>
<dbReference type="RefSeq" id="WP_129259740.1">
    <property type="nucleotide sequence ID" value="NZ_SDKC01000002.1"/>
</dbReference>
<keyword evidence="1" id="KW-0175">Coiled coil</keyword>
<dbReference type="AlphaFoldDB" id="A0A4Q1RDH4"/>
<keyword evidence="4" id="KW-1185">Reference proteome</keyword>
<sequence length="309" mass="34578">MARKDTYGKADDLHFFKVNGTESSSNSEYQHIPASKIKMSPFNEGMPMDEKMISEYADSMRKTGLLQPISVYDLNDGTFEIISGHQRFVAWCTILNHPTIPAVVRPNEPDVRKRFAAHTDANTKNRKLDGRFWCSRITQAKKVLSKTGSIGSRADEIKQLTEMLGIGQAQIYRLESFANLSPALQECEAKGLLSVKKSLLAKGLELNQQEMVAEEVKNFAVHKAATEEEDVSELTEQEFISILNNVKKGTAKPTKSRLSYADKTAQAGKSFLKMLSKSKTTQEKQAALEAINELRKKLDEAENKIRSTT</sequence>
<feature type="domain" description="ParB-like N-terminal" evidence="2">
    <location>
        <begin position="30"/>
        <end position="121"/>
    </location>
</feature>
<comment type="caution">
    <text evidence="3">The sequence shown here is derived from an EMBL/GenBank/DDBJ whole genome shotgun (WGS) entry which is preliminary data.</text>
</comment>
<accession>A0A4Q1RDH4</accession>
<dbReference type="InterPro" id="IPR003115">
    <property type="entry name" value="ParB_N"/>
</dbReference>
<dbReference type="PANTHER" id="PTHR33375:SF1">
    <property type="entry name" value="CHROMOSOME-PARTITIONING PROTEIN PARB-RELATED"/>
    <property type="match status" value="1"/>
</dbReference>
<dbReference type="Pfam" id="PF02195">
    <property type="entry name" value="ParB_N"/>
    <property type="match status" value="1"/>
</dbReference>
<reference evidence="3 4" key="1">
    <citation type="submission" date="2019-01" db="EMBL/GenBank/DDBJ databases">
        <title>Blautia sp. nov. KGMB01111 isolated human feces.</title>
        <authorList>
            <person name="Park J.-E."/>
            <person name="Kim J.-S."/>
            <person name="Park S.-H."/>
        </authorList>
    </citation>
    <scope>NUCLEOTIDE SEQUENCE [LARGE SCALE GENOMIC DNA]</scope>
    <source>
        <strain evidence="3 4">KGMB01111</strain>
    </source>
</reference>
<dbReference type="Gene3D" id="3.90.1530.10">
    <property type="entry name" value="Conserved hypothetical protein from pyrococcus furiosus pfu- 392566-001, ParB domain"/>
    <property type="match status" value="1"/>
</dbReference>
<dbReference type="EMBL" id="SDKC01000002">
    <property type="protein sequence ID" value="RXS72625.1"/>
    <property type="molecule type" value="Genomic_DNA"/>
</dbReference>
<protein>
    <recommendedName>
        <fullName evidence="2">ParB-like N-terminal domain-containing protein</fullName>
    </recommendedName>
</protein>
<name>A0A4Q1RDH4_9FIRM</name>
<proteinExistence type="predicted"/>
<dbReference type="InterPro" id="IPR036086">
    <property type="entry name" value="ParB/Sulfiredoxin_sf"/>
</dbReference>
<dbReference type="SMART" id="SM00470">
    <property type="entry name" value="ParB"/>
    <property type="match status" value="1"/>
</dbReference>
<dbReference type="GO" id="GO:0005694">
    <property type="term" value="C:chromosome"/>
    <property type="evidence" value="ECO:0007669"/>
    <property type="project" value="TreeGrafter"/>
</dbReference>
<dbReference type="SUPFAM" id="SSF110849">
    <property type="entry name" value="ParB/Sulfiredoxin"/>
    <property type="match status" value="1"/>
</dbReference>
<dbReference type="GO" id="GO:0007059">
    <property type="term" value="P:chromosome segregation"/>
    <property type="evidence" value="ECO:0007669"/>
    <property type="project" value="TreeGrafter"/>
</dbReference>
<evidence type="ECO:0000256" key="1">
    <source>
        <dbReference type="SAM" id="Coils"/>
    </source>
</evidence>
<feature type="coiled-coil region" evidence="1">
    <location>
        <begin position="277"/>
        <end position="304"/>
    </location>
</feature>
<evidence type="ECO:0000313" key="3">
    <source>
        <dbReference type="EMBL" id="RXS72625.1"/>
    </source>
</evidence>
<dbReference type="Proteomes" id="UP000290106">
    <property type="component" value="Unassembled WGS sequence"/>
</dbReference>
<gene>
    <name evidence="3" type="ORF">ETP43_16745</name>
</gene>